<protein>
    <submittedName>
        <fullName evidence="1 3">Uncharacterized protein</fullName>
    </submittedName>
</protein>
<reference evidence="1 2" key="2">
    <citation type="submission" date="2018-11" db="EMBL/GenBank/DDBJ databases">
        <authorList>
            <consortium name="Pathogen Informatics"/>
        </authorList>
    </citation>
    <scope>NUCLEOTIDE SEQUENCE [LARGE SCALE GENOMIC DNA]</scope>
</reference>
<evidence type="ECO:0000313" key="1">
    <source>
        <dbReference type="EMBL" id="VDK58550.1"/>
    </source>
</evidence>
<evidence type="ECO:0000313" key="3">
    <source>
        <dbReference type="WBParaSite" id="GPUH_0000750701-mRNA-1"/>
    </source>
</evidence>
<evidence type="ECO:0000313" key="2">
    <source>
        <dbReference type="Proteomes" id="UP000271098"/>
    </source>
</evidence>
<keyword evidence="2" id="KW-1185">Reference proteome</keyword>
<gene>
    <name evidence="1" type="ORF">GPUH_LOCUS7495</name>
</gene>
<organism evidence="3">
    <name type="scientific">Gongylonema pulchrum</name>
    <dbReference type="NCBI Taxonomy" id="637853"/>
    <lineage>
        <taxon>Eukaryota</taxon>
        <taxon>Metazoa</taxon>
        <taxon>Ecdysozoa</taxon>
        <taxon>Nematoda</taxon>
        <taxon>Chromadorea</taxon>
        <taxon>Rhabditida</taxon>
        <taxon>Spirurina</taxon>
        <taxon>Spiruromorpha</taxon>
        <taxon>Spiruroidea</taxon>
        <taxon>Gongylonematidae</taxon>
        <taxon>Gongylonema</taxon>
    </lineage>
</organism>
<dbReference type="AlphaFoldDB" id="A0A183DFK7"/>
<reference evidence="3" key="1">
    <citation type="submission" date="2016-06" db="UniProtKB">
        <authorList>
            <consortium name="WormBaseParasite"/>
        </authorList>
    </citation>
    <scope>IDENTIFICATION</scope>
</reference>
<sequence length="95" mass="10272">MVFELTEKFNSLKSDTSGVDIKIYWIGLNEDLRQFDVPEKKSAVKPAPAKGTTLPYRPKPSFNPALVASSAAAAAASLLQQQPYSSLLNTLDVSS</sequence>
<dbReference type="WBParaSite" id="GPUH_0000750701-mRNA-1">
    <property type="protein sequence ID" value="GPUH_0000750701-mRNA-1"/>
    <property type="gene ID" value="GPUH_0000750701"/>
</dbReference>
<dbReference type="Proteomes" id="UP000271098">
    <property type="component" value="Unassembled WGS sequence"/>
</dbReference>
<accession>A0A183DFK7</accession>
<proteinExistence type="predicted"/>
<name>A0A183DFK7_9BILA</name>
<dbReference type="EMBL" id="UYRT01019533">
    <property type="protein sequence ID" value="VDK58550.1"/>
    <property type="molecule type" value="Genomic_DNA"/>
</dbReference>